<dbReference type="SMART" id="SM00563">
    <property type="entry name" value="PlsC"/>
    <property type="match status" value="1"/>
</dbReference>
<evidence type="ECO:0000259" key="4">
    <source>
        <dbReference type="SMART" id="SM00563"/>
    </source>
</evidence>
<keyword evidence="6" id="KW-1185">Reference proteome</keyword>
<sequence length="188" mass="21896">MVKSIQKQLGSLLLKMTGWTVEGSYPDRQSIIIVAPHTSNWDFIYFLFLCMKWEKLGSVMWIGKHTLFRGPFKSILTAMGGKPVNRKKNNNIIRIVTNHLKDDPSMCFALAPEGTRSYTNHWKKGFYRMAQRSGLPIAFAFIDFKDRRIGIGPSLDVTGDQEQDWDVIRNFYRKEWAAYPDQFSDMRY</sequence>
<dbReference type="EMBL" id="FWZT01000024">
    <property type="protein sequence ID" value="SMF68459.1"/>
    <property type="molecule type" value="Genomic_DNA"/>
</dbReference>
<organism evidence="5 6">
    <name type="scientific">Pseudobacteriovorax antillogorgiicola</name>
    <dbReference type="NCBI Taxonomy" id="1513793"/>
    <lineage>
        <taxon>Bacteria</taxon>
        <taxon>Pseudomonadati</taxon>
        <taxon>Bdellovibrionota</taxon>
        <taxon>Oligoflexia</taxon>
        <taxon>Oligoflexales</taxon>
        <taxon>Pseudobacteriovoracaceae</taxon>
        <taxon>Pseudobacteriovorax</taxon>
    </lineage>
</organism>
<dbReference type="OrthoDB" id="9796839at2"/>
<dbReference type="STRING" id="1513793.SAMN06296036_12428"/>
<dbReference type="InterPro" id="IPR002123">
    <property type="entry name" value="Plipid/glycerol_acylTrfase"/>
</dbReference>
<evidence type="ECO:0000256" key="1">
    <source>
        <dbReference type="ARBA" id="ARBA00005189"/>
    </source>
</evidence>
<dbReference type="PANTHER" id="PTHR10434:SF9">
    <property type="entry name" value="PHOSPHOLIPID_GLYCEROL ACYLTRANSFERASE DOMAIN-CONTAINING PROTEIN"/>
    <property type="match status" value="1"/>
</dbReference>
<dbReference type="SUPFAM" id="SSF69593">
    <property type="entry name" value="Glycerol-3-phosphate (1)-acyltransferase"/>
    <property type="match status" value="1"/>
</dbReference>
<name>A0A1Y6CKB2_9BACT</name>
<protein>
    <submittedName>
        <fullName evidence="5">Acyltransferase</fullName>
    </submittedName>
</protein>
<dbReference type="AlphaFoldDB" id="A0A1Y6CKB2"/>
<dbReference type="Pfam" id="PF01553">
    <property type="entry name" value="Acyltransferase"/>
    <property type="match status" value="1"/>
</dbReference>
<proteinExistence type="predicted"/>
<evidence type="ECO:0000256" key="2">
    <source>
        <dbReference type="ARBA" id="ARBA00022679"/>
    </source>
</evidence>
<accession>A0A1Y6CKB2</accession>
<evidence type="ECO:0000313" key="6">
    <source>
        <dbReference type="Proteomes" id="UP000192907"/>
    </source>
</evidence>
<evidence type="ECO:0000256" key="3">
    <source>
        <dbReference type="ARBA" id="ARBA00023315"/>
    </source>
</evidence>
<dbReference type="PANTHER" id="PTHR10434">
    <property type="entry name" value="1-ACYL-SN-GLYCEROL-3-PHOSPHATE ACYLTRANSFERASE"/>
    <property type="match status" value="1"/>
</dbReference>
<gene>
    <name evidence="5" type="ORF">SAMN06296036_12428</name>
</gene>
<reference evidence="6" key="1">
    <citation type="submission" date="2017-04" db="EMBL/GenBank/DDBJ databases">
        <authorList>
            <person name="Varghese N."/>
            <person name="Submissions S."/>
        </authorList>
    </citation>
    <scope>NUCLEOTIDE SEQUENCE [LARGE SCALE GENOMIC DNA]</scope>
    <source>
        <strain evidence="6">RKEM611</strain>
    </source>
</reference>
<evidence type="ECO:0000313" key="5">
    <source>
        <dbReference type="EMBL" id="SMF68459.1"/>
    </source>
</evidence>
<keyword evidence="3 5" id="KW-0012">Acyltransferase</keyword>
<dbReference type="GO" id="GO:0003841">
    <property type="term" value="F:1-acylglycerol-3-phosphate O-acyltransferase activity"/>
    <property type="evidence" value="ECO:0007669"/>
    <property type="project" value="TreeGrafter"/>
</dbReference>
<dbReference type="GO" id="GO:0006654">
    <property type="term" value="P:phosphatidic acid biosynthetic process"/>
    <property type="evidence" value="ECO:0007669"/>
    <property type="project" value="TreeGrafter"/>
</dbReference>
<comment type="pathway">
    <text evidence="1">Lipid metabolism.</text>
</comment>
<dbReference type="RefSeq" id="WP_132323826.1">
    <property type="nucleotide sequence ID" value="NZ_SLZT01000024.1"/>
</dbReference>
<keyword evidence="2 5" id="KW-0808">Transferase</keyword>
<dbReference type="Proteomes" id="UP000192907">
    <property type="component" value="Unassembled WGS sequence"/>
</dbReference>
<feature type="domain" description="Phospholipid/glycerol acyltransferase" evidence="4">
    <location>
        <begin position="31"/>
        <end position="145"/>
    </location>
</feature>